<dbReference type="AlphaFoldDB" id="A0A853IB00"/>
<dbReference type="EMBL" id="JACCKB010000315">
    <property type="protein sequence ID" value="NYZ70179.1"/>
    <property type="molecule type" value="Genomic_DNA"/>
</dbReference>
<evidence type="ECO:0000313" key="1">
    <source>
        <dbReference type="EMBL" id="NYZ70179.1"/>
    </source>
</evidence>
<evidence type="ECO:0000313" key="4">
    <source>
        <dbReference type="Proteomes" id="UP000569732"/>
    </source>
</evidence>
<sequence>MTSTTMRLQMVMELADRLSAPMNQVTQRTERFNREVSESHQRLNELGNTRRALEQFRQLRQRTEQTSTALEEAQLETAQIAREFNRTTNPTTALTRRLQEAT</sequence>
<evidence type="ECO:0000313" key="2">
    <source>
        <dbReference type="EMBL" id="NYZ70372.1"/>
    </source>
</evidence>
<reference evidence="3 4" key="1">
    <citation type="submission" date="2020-07" db="EMBL/GenBank/DDBJ databases">
        <title>Endozoicomonas sp. nov., isolated from sediment.</title>
        <authorList>
            <person name="Gu T."/>
        </authorList>
    </citation>
    <scope>NUCLEOTIDE SEQUENCE [LARGE SCALE GENOMIC DNA]</scope>
    <source>
        <strain evidence="3 4">SM1973</strain>
    </source>
</reference>
<dbReference type="EMBL" id="JACCKB010000453">
    <property type="protein sequence ID" value="NYZ70372.1"/>
    <property type="molecule type" value="Genomic_DNA"/>
</dbReference>
<dbReference type="EMBL" id="JACCKB010000585">
    <property type="protein sequence ID" value="NYZ70523.1"/>
    <property type="molecule type" value="Genomic_DNA"/>
</dbReference>
<dbReference type="Proteomes" id="UP000569732">
    <property type="component" value="Unassembled WGS sequence"/>
</dbReference>
<protein>
    <submittedName>
        <fullName evidence="3">Uncharacterized protein</fullName>
    </submittedName>
</protein>
<proteinExistence type="predicted"/>
<evidence type="ECO:0000313" key="3">
    <source>
        <dbReference type="EMBL" id="NYZ70523.1"/>
    </source>
</evidence>
<organism evidence="3 4">
    <name type="scientific">Spartinivicinus marinus</name>
    <dbReference type="NCBI Taxonomy" id="2994442"/>
    <lineage>
        <taxon>Bacteria</taxon>
        <taxon>Pseudomonadati</taxon>
        <taxon>Pseudomonadota</taxon>
        <taxon>Gammaproteobacteria</taxon>
        <taxon>Oceanospirillales</taxon>
        <taxon>Zooshikellaceae</taxon>
        <taxon>Spartinivicinus</taxon>
    </lineage>
</organism>
<gene>
    <name evidence="1" type="ORF">H0A36_29645</name>
    <name evidence="2" type="ORF">H0A36_30635</name>
    <name evidence="3" type="ORF">H0A36_31425</name>
</gene>
<accession>A0A853IB00</accession>
<name>A0A853IB00_9GAMM</name>
<dbReference type="RefSeq" id="WP_180572101.1">
    <property type="nucleotide sequence ID" value="NZ_JACCKB010000315.1"/>
</dbReference>
<comment type="caution">
    <text evidence="3">The sequence shown here is derived from an EMBL/GenBank/DDBJ whole genome shotgun (WGS) entry which is preliminary data.</text>
</comment>
<keyword evidence="4" id="KW-1185">Reference proteome</keyword>
<feature type="non-terminal residue" evidence="3">
    <location>
        <position position="102"/>
    </location>
</feature>